<feature type="domain" description="ABC transporter" evidence="9">
    <location>
        <begin position="78"/>
        <end position="317"/>
    </location>
</feature>
<evidence type="ECO:0000313" key="11">
    <source>
        <dbReference type="EMBL" id="KAL0068688.1"/>
    </source>
</evidence>
<feature type="domain" description="ABC transmembrane type-1" evidence="10">
    <location>
        <begin position="378"/>
        <end position="622"/>
    </location>
</feature>
<dbReference type="PROSITE" id="PS50893">
    <property type="entry name" value="ABC_TRANSPORTER_2"/>
    <property type="match status" value="2"/>
</dbReference>
<dbReference type="SUPFAM" id="SSF90123">
    <property type="entry name" value="ABC transporter transmembrane region"/>
    <property type="match status" value="1"/>
</dbReference>
<dbReference type="Gene3D" id="3.40.50.300">
    <property type="entry name" value="P-loop containing nucleotide triphosphate hydrolases"/>
    <property type="match status" value="2"/>
</dbReference>
<protein>
    <recommendedName>
        <fullName evidence="13">P-loop containing nucleoside triphosphate hydrolase protein</fullName>
    </recommendedName>
</protein>
<evidence type="ECO:0008006" key="13">
    <source>
        <dbReference type="Google" id="ProtNLM"/>
    </source>
</evidence>
<dbReference type="PROSITE" id="PS00211">
    <property type="entry name" value="ABC_TRANSPORTER_1"/>
    <property type="match status" value="1"/>
</dbReference>
<evidence type="ECO:0000256" key="5">
    <source>
        <dbReference type="ARBA" id="ARBA00022840"/>
    </source>
</evidence>
<evidence type="ECO:0000256" key="1">
    <source>
        <dbReference type="ARBA" id="ARBA00004370"/>
    </source>
</evidence>
<feature type="transmembrane region" description="Helical" evidence="8">
    <location>
        <begin position="503"/>
        <end position="529"/>
    </location>
</feature>
<dbReference type="Pfam" id="PF00005">
    <property type="entry name" value="ABC_tran"/>
    <property type="match status" value="2"/>
</dbReference>
<dbReference type="InterPro" id="IPR050173">
    <property type="entry name" value="ABC_transporter_C-like"/>
</dbReference>
<dbReference type="Gene3D" id="1.20.1560.10">
    <property type="entry name" value="ABC transporter type 1, transmembrane domain"/>
    <property type="match status" value="2"/>
</dbReference>
<feature type="transmembrane region" description="Helical" evidence="8">
    <location>
        <begin position="605"/>
        <end position="622"/>
    </location>
</feature>
<evidence type="ECO:0000259" key="10">
    <source>
        <dbReference type="PROSITE" id="PS50929"/>
    </source>
</evidence>
<gene>
    <name evidence="11" type="ORF">AAF712_004404</name>
</gene>
<accession>A0ABR3A6R5</accession>
<evidence type="ECO:0000256" key="6">
    <source>
        <dbReference type="ARBA" id="ARBA00022989"/>
    </source>
</evidence>
<dbReference type="CDD" id="cd18604">
    <property type="entry name" value="ABC_6TM_VMR1_D2_like"/>
    <property type="match status" value="1"/>
</dbReference>
<dbReference type="PANTHER" id="PTHR24223:SF356">
    <property type="entry name" value="ATP-BINDING CASSETTE TRANSPORTER ABC4"/>
    <property type="match status" value="1"/>
</dbReference>
<dbReference type="InterPro" id="IPR036640">
    <property type="entry name" value="ABC1_TM_sf"/>
</dbReference>
<evidence type="ECO:0000256" key="7">
    <source>
        <dbReference type="ARBA" id="ARBA00023136"/>
    </source>
</evidence>
<dbReference type="EMBL" id="JBBXMP010000017">
    <property type="protein sequence ID" value="KAL0068688.1"/>
    <property type="molecule type" value="Genomic_DNA"/>
</dbReference>
<feature type="transmembrane region" description="Helical" evidence="8">
    <location>
        <begin position="628"/>
        <end position="648"/>
    </location>
</feature>
<dbReference type="Proteomes" id="UP001437256">
    <property type="component" value="Unassembled WGS sequence"/>
</dbReference>
<dbReference type="SUPFAM" id="SSF52540">
    <property type="entry name" value="P-loop containing nucleoside triphosphate hydrolases"/>
    <property type="match status" value="2"/>
</dbReference>
<keyword evidence="3 8" id="KW-0812">Transmembrane</keyword>
<proteinExistence type="predicted"/>
<dbReference type="CDD" id="cd03250">
    <property type="entry name" value="ABCC_MRP_domain1"/>
    <property type="match status" value="1"/>
</dbReference>
<keyword evidence="4" id="KW-0547">Nucleotide-binding</keyword>
<keyword evidence="2" id="KW-0813">Transport</keyword>
<reference evidence="11 12" key="1">
    <citation type="submission" date="2024-05" db="EMBL/GenBank/DDBJ databases">
        <title>A draft genome resource for the thread blight pathogen Marasmius tenuissimus strain MS-2.</title>
        <authorList>
            <person name="Yulfo-Soto G.E."/>
            <person name="Baruah I.K."/>
            <person name="Amoako-Attah I."/>
            <person name="Bukari Y."/>
            <person name="Meinhardt L.W."/>
            <person name="Bailey B.A."/>
            <person name="Cohen S.P."/>
        </authorList>
    </citation>
    <scope>NUCLEOTIDE SEQUENCE [LARGE SCALE GENOMIC DNA]</scope>
    <source>
        <strain evidence="11 12">MS-2</strain>
    </source>
</reference>
<dbReference type="PROSITE" id="PS50929">
    <property type="entry name" value="ABC_TM1F"/>
    <property type="match status" value="1"/>
</dbReference>
<name>A0ABR3A6R5_9AGAR</name>
<feature type="transmembrane region" description="Helical" evidence="8">
    <location>
        <begin position="549"/>
        <end position="571"/>
    </location>
</feature>
<evidence type="ECO:0000256" key="8">
    <source>
        <dbReference type="SAM" id="Phobius"/>
    </source>
</evidence>
<keyword evidence="7 8" id="KW-0472">Membrane</keyword>
<keyword evidence="12" id="KW-1185">Reference proteome</keyword>
<dbReference type="InterPro" id="IPR027417">
    <property type="entry name" value="P-loop_NTPase"/>
</dbReference>
<feature type="transmembrane region" description="Helical" evidence="8">
    <location>
        <begin position="416"/>
        <end position="444"/>
    </location>
</feature>
<comment type="subcellular location">
    <subcellularLocation>
        <location evidence="1">Membrane</location>
    </subcellularLocation>
</comment>
<feature type="domain" description="ABC transporter" evidence="9">
    <location>
        <begin position="693"/>
        <end position="938"/>
    </location>
</feature>
<evidence type="ECO:0000256" key="3">
    <source>
        <dbReference type="ARBA" id="ARBA00022692"/>
    </source>
</evidence>
<dbReference type="Pfam" id="PF00664">
    <property type="entry name" value="ABC_membrane"/>
    <property type="match status" value="1"/>
</dbReference>
<dbReference type="InterPro" id="IPR011527">
    <property type="entry name" value="ABC1_TM_dom"/>
</dbReference>
<keyword evidence="6 8" id="KW-1133">Transmembrane helix</keyword>
<dbReference type="SMART" id="SM00382">
    <property type="entry name" value="AAA"/>
    <property type="match status" value="2"/>
</dbReference>
<keyword evidence="5" id="KW-0067">ATP-binding</keyword>
<comment type="caution">
    <text evidence="11">The sequence shown here is derived from an EMBL/GenBank/DDBJ whole genome shotgun (WGS) entry which is preliminary data.</text>
</comment>
<dbReference type="PANTHER" id="PTHR24223">
    <property type="entry name" value="ATP-BINDING CASSETTE SUB-FAMILY C"/>
    <property type="match status" value="1"/>
</dbReference>
<evidence type="ECO:0000313" key="12">
    <source>
        <dbReference type="Proteomes" id="UP001437256"/>
    </source>
</evidence>
<sequence length="946" mass="104114">MIMKEELTPSTVFSSMAVLEELRIQLARAFHFLSQMISGKVSLDRVSNFLNNTELLGIHEKGSTSWSVQVPSHRANDIGFENAVFMWSREADHTPHPGQQFVLRIDGELLFKRGRINILLGETGSGKTSLLMALLSEMYYIPVGSTSWYNLPREGGVAYAAQESWVQNETIKENIVFGSPFDEERYRKVLYQCALERDISLFEAGDATEVGEKGVTLSGGQKARVTLARAIYSKASIILLDDVLAALDVHTAKWIVDKCLKGDLVKGRTVILVTHNVALVRPIAGFVATVKEGIITSQGNIEDALSYATVLKENLLNNEHREEDVVMDTGEPSQAAAIRSTKLTGKLIAPEETQVGHVTIAAVKSYFSAMGSSVLIGFVLGACLVAELIDATQTWFLGYWASQYADRNTDEVPVPWYLMIYSSFFVANVVIHAVGIIALIVGAIHASKLMHQRLLQSVLGTTLRWIDITPISRLITRFTQDIQAVDGPLVMVLKLLGDLTSKLVVKLLAIVVLTPAFFLPALILGILGVVCGQIHIKAQMSIKRERSNARAPVVGHVGSVIAGLVSIRAYGVQERVIQESMDRIDRYTRTTRAFYNLNRWISMRMDIVAGVLSSSLAAYLVYGQGQSALNTGFVLNMAIGFNAIIGFWTRGVNDFQVHATSLERLHAYSEIEQELKPTSEGKPPAYWPASGTLKVEKLSARYSPDGPRVLHDLSFEIRAGERIGVVGRTGSGKSSLTLSLLRCIFTEGKVYYDGISTESINLEALRASITIIPQMPELLSGTIRQNLDPFEQHDDAMLHSALRSAGLDSLQSAEHTRRLTLDSPIWMGGSNLSVGQRQIIALARALVRGSKLLILDEATSAIDYHTDSVIQAFLRKELPTDVTVITVAHRLQTIMDADKIVRRRMIEFDSPKALLVKEDGLLKSLVDESNDKTTLYTMASSVKGDD</sequence>
<organism evidence="11 12">
    <name type="scientific">Marasmius tenuissimus</name>
    <dbReference type="NCBI Taxonomy" id="585030"/>
    <lineage>
        <taxon>Eukaryota</taxon>
        <taxon>Fungi</taxon>
        <taxon>Dikarya</taxon>
        <taxon>Basidiomycota</taxon>
        <taxon>Agaricomycotina</taxon>
        <taxon>Agaricomycetes</taxon>
        <taxon>Agaricomycetidae</taxon>
        <taxon>Agaricales</taxon>
        <taxon>Marasmiineae</taxon>
        <taxon>Marasmiaceae</taxon>
        <taxon>Marasmius</taxon>
    </lineage>
</organism>
<dbReference type="InterPro" id="IPR003439">
    <property type="entry name" value="ABC_transporter-like_ATP-bd"/>
</dbReference>
<dbReference type="InterPro" id="IPR003593">
    <property type="entry name" value="AAA+_ATPase"/>
</dbReference>
<evidence type="ECO:0000256" key="2">
    <source>
        <dbReference type="ARBA" id="ARBA00022448"/>
    </source>
</evidence>
<evidence type="ECO:0000259" key="9">
    <source>
        <dbReference type="PROSITE" id="PS50893"/>
    </source>
</evidence>
<dbReference type="CDD" id="cd03244">
    <property type="entry name" value="ABCC_MRP_domain2"/>
    <property type="match status" value="1"/>
</dbReference>
<feature type="transmembrane region" description="Helical" evidence="8">
    <location>
        <begin position="374"/>
        <end position="396"/>
    </location>
</feature>
<evidence type="ECO:0000256" key="4">
    <source>
        <dbReference type="ARBA" id="ARBA00022741"/>
    </source>
</evidence>
<dbReference type="InterPro" id="IPR017871">
    <property type="entry name" value="ABC_transporter-like_CS"/>
</dbReference>